<dbReference type="SUPFAM" id="SSF51569">
    <property type="entry name" value="Aldolase"/>
    <property type="match status" value="1"/>
</dbReference>
<keyword evidence="2" id="KW-0808">Transferase</keyword>
<evidence type="ECO:0000259" key="1">
    <source>
        <dbReference type="PROSITE" id="PS50844"/>
    </source>
</evidence>
<accession>A0ABW4MCF7</accession>
<dbReference type="Gene3D" id="3.20.20.70">
    <property type="entry name" value="Aldolase class I"/>
    <property type="match status" value="1"/>
</dbReference>
<proteinExistence type="predicted"/>
<dbReference type="InterPro" id="IPR013132">
    <property type="entry name" value="PseI/NeuA/B-like_N"/>
</dbReference>
<keyword evidence="3" id="KW-1185">Reference proteome</keyword>
<dbReference type="CDD" id="cd11615">
    <property type="entry name" value="SAF_NeuB_like"/>
    <property type="match status" value="1"/>
</dbReference>
<dbReference type="EMBL" id="JBHUEL010000003">
    <property type="protein sequence ID" value="MFD1766077.1"/>
    <property type="molecule type" value="Genomic_DNA"/>
</dbReference>
<dbReference type="InterPro" id="IPR013785">
    <property type="entry name" value="Aldolase_TIM"/>
</dbReference>
<dbReference type="Pfam" id="PF08666">
    <property type="entry name" value="SAF"/>
    <property type="match status" value="1"/>
</dbReference>
<reference evidence="3" key="1">
    <citation type="journal article" date="2019" name="Int. J. Syst. Evol. Microbiol.">
        <title>The Global Catalogue of Microorganisms (GCM) 10K type strain sequencing project: providing services to taxonomists for standard genome sequencing and annotation.</title>
        <authorList>
            <consortium name="The Broad Institute Genomics Platform"/>
            <consortium name="The Broad Institute Genome Sequencing Center for Infectious Disease"/>
            <person name="Wu L."/>
            <person name="Ma J."/>
        </authorList>
    </citation>
    <scope>NUCLEOTIDE SEQUENCE [LARGE SCALE GENOMIC DNA]</scope>
    <source>
        <strain evidence="3">CGMCC 1.12449</strain>
    </source>
</reference>
<dbReference type="InterPro" id="IPR013974">
    <property type="entry name" value="SAF"/>
</dbReference>
<dbReference type="Gene3D" id="3.90.1210.10">
    <property type="entry name" value="Antifreeze-like/N-acetylneuraminic acid synthase C-terminal domain"/>
    <property type="match status" value="1"/>
</dbReference>
<feature type="domain" description="AFP-like" evidence="1">
    <location>
        <begin position="293"/>
        <end position="350"/>
    </location>
</feature>
<dbReference type="InterPro" id="IPR036732">
    <property type="entry name" value="AFP_Neu5c_C_sf"/>
</dbReference>
<gene>
    <name evidence="2" type="primary">pseI</name>
    <name evidence="2" type="ORF">ACFSAG_04370</name>
</gene>
<comment type="caution">
    <text evidence="2">The sequence shown here is derived from an EMBL/GenBank/DDBJ whole genome shotgun (WGS) entry which is preliminary data.</text>
</comment>
<name>A0ABW4MCF7_9SPHN</name>
<dbReference type="Pfam" id="PF03102">
    <property type="entry name" value="NeuB"/>
    <property type="match status" value="1"/>
</dbReference>
<dbReference type="Proteomes" id="UP001597215">
    <property type="component" value="Unassembled WGS sequence"/>
</dbReference>
<evidence type="ECO:0000313" key="3">
    <source>
        <dbReference type="Proteomes" id="UP001597215"/>
    </source>
</evidence>
<dbReference type="NCBIfam" id="TIGR03586">
    <property type="entry name" value="PseI"/>
    <property type="match status" value="1"/>
</dbReference>
<dbReference type="SUPFAM" id="SSF51269">
    <property type="entry name" value="AFP III-like domain"/>
    <property type="match status" value="1"/>
</dbReference>
<dbReference type="InterPro" id="IPR006190">
    <property type="entry name" value="SAF_AFP_Neu5Ac"/>
</dbReference>
<dbReference type="RefSeq" id="WP_381511705.1">
    <property type="nucleotide sequence ID" value="NZ_JBHUEL010000003.1"/>
</dbReference>
<evidence type="ECO:0000313" key="2">
    <source>
        <dbReference type="EMBL" id="MFD1766077.1"/>
    </source>
</evidence>
<dbReference type="InterPro" id="IPR020030">
    <property type="entry name" value="Pseudaminic_synth_PseI"/>
</dbReference>
<organism evidence="2 3">
    <name type="scientific">Sphingorhabdus buctiana</name>
    <dbReference type="NCBI Taxonomy" id="1508805"/>
    <lineage>
        <taxon>Bacteria</taxon>
        <taxon>Pseudomonadati</taxon>
        <taxon>Pseudomonadota</taxon>
        <taxon>Alphaproteobacteria</taxon>
        <taxon>Sphingomonadales</taxon>
        <taxon>Sphingomonadaceae</taxon>
        <taxon>Sphingorhabdus</taxon>
    </lineage>
</organism>
<dbReference type="EC" id="2.5.1.97" evidence="2"/>
<dbReference type="PANTHER" id="PTHR42966:SF2">
    <property type="entry name" value="PSEUDAMINIC ACID SYNTHASE"/>
    <property type="match status" value="1"/>
</dbReference>
<dbReference type="PANTHER" id="PTHR42966">
    <property type="entry name" value="N-ACETYLNEURAMINATE SYNTHASE"/>
    <property type="match status" value="1"/>
</dbReference>
<dbReference type="PROSITE" id="PS50844">
    <property type="entry name" value="AFP_LIKE"/>
    <property type="match status" value="1"/>
</dbReference>
<dbReference type="InterPro" id="IPR057736">
    <property type="entry name" value="SAF_PseI/NeuA/NeuB"/>
</dbReference>
<sequence>MQILDRRISPSAKPYVIAEVSANHGGDLNRALDMVAAAAEAGACAVKFQTYTADTITIRCDRPEFRIENPDSLWRGRTLHDLYNEAHMPWEWHARLFEEARRQGIHSFSSAFDETAVDYLEALDVPCYKVASFEHTFIPLLEKVAETKKPLIVSCGLATFEDIWQTVQALKDAASGPICLLSCTSNYPAAIEDSNLRRIPAIKTAFPDCQVGLSDHTVGHTAAIAAVALGACVFEKHFKLADDRTSVDAAFSATPAELKEYISRINDAWSALGEAKFGPASAAEAASMQFRRSIYAVADINEGEAFTIKNIRCIRPGRGLHTKYFKSVLGRTAKQSISYGTPLSLDLISE</sequence>
<dbReference type="GO" id="GO:0016740">
    <property type="term" value="F:transferase activity"/>
    <property type="evidence" value="ECO:0007669"/>
    <property type="project" value="UniProtKB-KW"/>
</dbReference>
<dbReference type="InterPro" id="IPR051690">
    <property type="entry name" value="PseI-like"/>
</dbReference>
<protein>
    <submittedName>
        <fullName evidence="2">Pseudaminic acid synthase</fullName>
        <ecNumber evidence="2">2.5.1.97</ecNumber>
    </submittedName>
</protein>
<dbReference type="SMART" id="SM00858">
    <property type="entry name" value="SAF"/>
    <property type="match status" value="1"/>
</dbReference>